<gene>
    <name evidence="1" type="ORF">BD311DRAFT_807355</name>
</gene>
<dbReference type="AlphaFoldDB" id="A0A4Q9MN98"/>
<organism evidence="1">
    <name type="scientific">Dichomitus squalens</name>
    <dbReference type="NCBI Taxonomy" id="114155"/>
    <lineage>
        <taxon>Eukaryota</taxon>
        <taxon>Fungi</taxon>
        <taxon>Dikarya</taxon>
        <taxon>Basidiomycota</taxon>
        <taxon>Agaricomycotina</taxon>
        <taxon>Agaricomycetes</taxon>
        <taxon>Polyporales</taxon>
        <taxon>Polyporaceae</taxon>
        <taxon>Dichomitus</taxon>
    </lineage>
</organism>
<reference evidence="1" key="1">
    <citation type="submission" date="2019-01" db="EMBL/GenBank/DDBJ databases">
        <title>Draft genome sequences of three monokaryotic isolates of the white-rot basidiomycete fungus Dichomitus squalens.</title>
        <authorList>
            <consortium name="DOE Joint Genome Institute"/>
            <person name="Lopez S.C."/>
            <person name="Andreopoulos B."/>
            <person name="Pangilinan J."/>
            <person name="Lipzen A."/>
            <person name="Riley R."/>
            <person name="Ahrendt S."/>
            <person name="Ng V."/>
            <person name="Barry K."/>
            <person name="Daum C."/>
            <person name="Grigoriev I.V."/>
            <person name="Hilden K.S."/>
            <person name="Makela M.R."/>
            <person name="de Vries R.P."/>
        </authorList>
    </citation>
    <scope>NUCLEOTIDE SEQUENCE [LARGE SCALE GENOMIC DNA]</scope>
    <source>
        <strain evidence="1">OM18370.1</strain>
    </source>
</reference>
<accession>A0A4Q9MN98</accession>
<dbReference type="OrthoDB" id="2930792at2759"/>
<dbReference type="Proteomes" id="UP000292957">
    <property type="component" value="Unassembled WGS sequence"/>
</dbReference>
<dbReference type="EMBL" id="ML143427">
    <property type="protein sequence ID" value="TBU27852.1"/>
    <property type="molecule type" value="Genomic_DNA"/>
</dbReference>
<protein>
    <submittedName>
        <fullName evidence="1">Uncharacterized protein</fullName>
    </submittedName>
</protein>
<proteinExistence type="predicted"/>
<evidence type="ECO:0000313" key="1">
    <source>
        <dbReference type="EMBL" id="TBU27852.1"/>
    </source>
</evidence>
<sequence length="180" mass="20514">MPHLFHTATEFPFPNRPWTRYITYIVGPGLRAADPESCFTPEMCVPIFPATSHPNQRAPLHPKTPFPFRNCYHWAYTDLLLRVSTGGYRRRNDPRVTTLPGRERVRMDTLLTEDLDAAVLARRERDGGQLIPTDEDDNFLWRPDVPGELIPVVNVSFDLAGTLDENSLPDPSNFSVRAKL</sequence>
<name>A0A4Q9MN98_9APHY</name>